<evidence type="ECO:0000259" key="1">
    <source>
        <dbReference type="SMART" id="SM00382"/>
    </source>
</evidence>
<dbReference type="SMART" id="SM00382">
    <property type="entry name" value="AAA"/>
    <property type="match status" value="1"/>
</dbReference>
<name>A0A4R6SE30_LABRH</name>
<dbReference type="OrthoDB" id="9133683at2"/>
<reference evidence="2 3" key="1">
    <citation type="submission" date="2019-03" db="EMBL/GenBank/DDBJ databases">
        <title>Genomic Encyclopedia of Type Strains, Phase IV (KMG-IV): sequencing the most valuable type-strain genomes for metagenomic binning, comparative biology and taxonomic classification.</title>
        <authorList>
            <person name="Goeker M."/>
        </authorList>
    </citation>
    <scope>NUCLEOTIDE SEQUENCE [LARGE SCALE GENOMIC DNA]</scope>
    <source>
        <strain evidence="2 3">DSM 45361</strain>
    </source>
</reference>
<dbReference type="InterPro" id="IPR027417">
    <property type="entry name" value="P-loop_NTPase"/>
</dbReference>
<organism evidence="2 3">
    <name type="scientific">Labedaea rhizosphaerae</name>
    <dbReference type="NCBI Taxonomy" id="598644"/>
    <lineage>
        <taxon>Bacteria</taxon>
        <taxon>Bacillati</taxon>
        <taxon>Actinomycetota</taxon>
        <taxon>Actinomycetes</taxon>
        <taxon>Pseudonocardiales</taxon>
        <taxon>Pseudonocardiaceae</taxon>
        <taxon>Labedaea</taxon>
    </lineage>
</organism>
<sequence length="194" mass="21844">MPVFADQGRICLVGATGSGKSTTAELLTEYLAAAGRRSRLIALAAPLRELQDQLYRTIGQPKAADQQDQQLMFALATNIRRIRPTALVDLFEAALADTPPDTVVINADLRDHAVDAVRLRELGFRFVRLRCDRVVRQHRLGRRDDISVVDDEREFRLDAIACDLEFDNSRPGLAHLRDFCRELSRDLIEVARCC</sequence>
<gene>
    <name evidence="2" type="ORF">EV186_103934</name>
</gene>
<comment type="caution">
    <text evidence="2">The sequence shown here is derived from an EMBL/GenBank/DDBJ whole genome shotgun (WGS) entry which is preliminary data.</text>
</comment>
<keyword evidence="3" id="KW-1185">Reference proteome</keyword>
<dbReference type="EMBL" id="SNXZ01000003">
    <property type="protein sequence ID" value="TDP97954.1"/>
    <property type="molecule type" value="Genomic_DNA"/>
</dbReference>
<dbReference type="CDD" id="cd01983">
    <property type="entry name" value="SIMIBI"/>
    <property type="match status" value="1"/>
</dbReference>
<evidence type="ECO:0000313" key="3">
    <source>
        <dbReference type="Proteomes" id="UP000295444"/>
    </source>
</evidence>
<evidence type="ECO:0000313" key="2">
    <source>
        <dbReference type="EMBL" id="TDP97954.1"/>
    </source>
</evidence>
<feature type="domain" description="AAA+ ATPase" evidence="1">
    <location>
        <begin position="6"/>
        <end position="128"/>
    </location>
</feature>
<dbReference type="InterPro" id="IPR003593">
    <property type="entry name" value="AAA+_ATPase"/>
</dbReference>
<accession>A0A4R6SE30</accession>
<dbReference type="SUPFAM" id="SSF52540">
    <property type="entry name" value="P-loop containing nucleoside triphosphate hydrolases"/>
    <property type="match status" value="1"/>
</dbReference>
<dbReference type="AlphaFoldDB" id="A0A4R6SE30"/>
<proteinExistence type="predicted"/>
<dbReference type="Proteomes" id="UP000295444">
    <property type="component" value="Unassembled WGS sequence"/>
</dbReference>
<protein>
    <submittedName>
        <fullName evidence="2">AAA domain-containing protein</fullName>
    </submittedName>
</protein>
<dbReference type="Gene3D" id="3.40.50.300">
    <property type="entry name" value="P-loop containing nucleotide triphosphate hydrolases"/>
    <property type="match status" value="1"/>
</dbReference>
<dbReference type="RefSeq" id="WP_133851083.1">
    <property type="nucleotide sequence ID" value="NZ_SNXZ01000003.1"/>
</dbReference>